<reference evidence="3" key="1">
    <citation type="journal article" date="2017" name="Aquat. Toxicol.">
        <title>Spliced leader-based analyses reveal the effects of polycyclic aromatic hydrocarbons on gene expression in the copepod Pseudodiaptomus poplesia.</title>
        <authorList>
            <person name="Zhuang Y."/>
            <person name="Yang F."/>
            <person name="Xu D."/>
            <person name="Chen H."/>
            <person name="Zhang H."/>
            <person name="Liu G."/>
        </authorList>
    </citation>
    <scope>NUCLEOTIDE SEQUENCE</scope>
</reference>
<dbReference type="InterPro" id="IPR002347">
    <property type="entry name" value="SDR_fam"/>
</dbReference>
<dbReference type="Pfam" id="PF00106">
    <property type="entry name" value="adh_short"/>
    <property type="match status" value="1"/>
</dbReference>
<organism evidence="3">
    <name type="scientific">Pseudodiaptomus poplesia</name>
    <dbReference type="NCBI Taxonomy" id="213370"/>
    <lineage>
        <taxon>Eukaryota</taxon>
        <taxon>Metazoa</taxon>
        <taxon>Ecdysozoa</taxon>
        <taxon>Arthropoda</taxon>
        <taxon>Crustacea</taxon>
        <taxon>Multicrustacea</taxon>
        <taxon>Hexanauplia</taxon>
        <taxon>Copepoda</taxon>
        <taxon>Calanoida</taxon>
        <taxon>Pseudodiaptomidae</taxon>
        <taxon>Pseudodiaptomus</taxon>
    </lineage>
</organism>
<evidence type="ECO:0000313" key="3">
    <source>
        <dbReference type="EMBL" id="AQS22598.1"/>
    </source>
</evidence>
<name>A0A1S6GL55_9MAXI</name>
<sequence length="247" mass="26844">MPPKSVFITGCNRGIGLELVKQFLKQENGPTHIFATYRKISDELSEVAKSSPKVHLVEMEVTDYNKFPEVVRQVEAVVGSEGLNCLINNAGVLPKNRDLDSVTPEDMRQAFEVNCVAPLLFTRAMLPLLKKAADLQPGAERSVRRAAAIEMSTAVGSIAENSGGGLYAYRSSKTALNQAMKSLSVDLANTGVLVMSMHPGWVQTEMGAPNALITTETCCSEMLTLLKGLADKDHGAFLRYNNTSIPW</sequence>
<proteinExistence type="evidence at transcript level"/>
<dbReference type="CDD" id="cd05325">
    <property type="entry name" value="carb_red_sniffer_like_SDR_c"/>
    <property type="match status" value="1"/>
</dbReference>
<protein>
    <submittedName>
        <fullName evidence="3">C-factor</fullName>
    </submittedName>
</protein>
<dbReference type="InterPro" id="IPR051468">
    <property type="entry name" value="Fungal_SecMetab_SDRs"/>
</dbReference>
<evidence type="ECO:0000256" key="1">
    <source>
        <dbReference type="ARBA" id="ARBA00022857"/>
    </source>
</evidence>
<dbReference type="Gene3D" id="3.40.50.720">
    <property type="entry name" value="NAD(P)-binding Rossmann-like Domain"/>
    <property type="match status" value="1"/>
</dbReference>
<keyword evidence="1" id="KW-0521">NADP</keyword>
<dbReference type="EMBL" id="KY314164">
    <property type="protein sequence ID" value="AQS22598.1"/>
    <property type="molecule type" value="mRNA"/>
</dbReference>
<dbReference type="SUPFAM" id="SSF51735">
    <property type="entry name" value="NAD(P)-binding Rossmann-fold domains"/>
    <property type="match status" value="1"/>
</dbReference>
<evidence type="ECO:0000256" key="2">
    <source>
        <dbReference type="ARBA" id="ARBA00023002"/>
    </source>
</evidence>
<dbReference type="PANTHER" id="PTHR43544:SF7">
    <property type="entry name" value="NADB-LER2"/>
    <property type="match status" value="1"/>
</dbReference>
<dbReference type="PANTHER" id="PTHR43544">
    <property type="entry name" value="SHORT-CHAIN DEHYDROGENASE/REDUCTASE"/>
    <property type="match status" value="1"/>
</dbReference>
<dbReference type="AlphaFoldDB" id="A0A1S6GL55"/>
<dbReference type="InterPro" id="IPR036291">
    <property type="entry name" value="NAD(P)-bd_dom_sf"/>
</dbReference>
<keyword evidence="2" id="KW-0560">Oxidoreductase</keyword>
<dbReference type="GO" id="GO:0016491">
    <property type="term" value="F:oxidoreductase activity"/>
    <property type="evidence" value="ECO:0007669"/>
    <property type="project" value="UniProtKB-KW"/>
</dbReference>
<dbReference type="PRINTS" id="PR00081">
    <property type="entry name" value="GDHRDH"/>
</dbReference>
<accession>A0A1S6GL55</accession>
<dbReference type="GO" id="GO:0005737">
    <property type="term" value="C:cytoplasm"/>
    <property type="evidence" value="ECO:0007669"/>
    <property type="project" value="TreeGrafter"/>
</dbReference>